<dbReference type="SUPFAM" id="SSF52540">
    <property type="entry name" value="P-loop containing nucleoside triphosphate hydrolases"/>
    <property type="match status" value="1"/>
</dbReference>
<dbReference type="SUPFAM" id="SSF56672">
    <property type="entry name" value="DNA/RNA polymerases"/>
    <property type="match status" value="1"/>
</dbReference>
<evidence type="ECO:0000256" key="3">
    <source>
        <dbReference type="ARBA" id="ARBA00022840"/>
    </source>
</evidence>
<evidence type="ECO:0000256" key="4">
    <source>
        <dbReference type="ARBA" id="ARBA00022953"/>
    </source>
</evidence>
<feature type="domain" description="Alphavirus-like MT" evidence="7">
    <location>
        <begin position="99"/>
        <end position="333"/>
    </location>
</feature>
<dbReference type="GO" id="GO:0016556">
    <property type="term" value="P:mRNA modification"/>
    <property type="evidence" value="ECO:0007669"/>
    <property type="project" value="InterPro"/>
</dbReference>
<dbReference type="GO" id="GO:0006396">
    <property type="term" value="P:RNA processing"/>
    <property type="evidence" value="ECO:0007669"/>
    <property type="project" value="InterPro"/>
</dbReference>
<keyword evidence="4" id="KW-0693">Viral RNA replication</keyword>
<dbReference type="Pfam" id="PF01660">
    <property type="entry name" value="Vmethyltransf"/>
    <property type="match status" value="1"/>
</dbReference>
<sequence length="2227" mass="253165">MPFNVDSYMTEKETGVDGVNRLLCEYLPNLPVSSQVLVNRLLSSDGGNQLKDYLANGIADTVRATSSSIRNKSSLTVGEILTSLEERRLCDLYPELTLKFTRNNFANHPFAAASRRCERMILLAKCGYQKCIDYGQTLKETSKDVFVKEVGGDPTRSIKNKESYVHHCAPVLDSYDQSRFAQRRHLASIYRADALSDPEIKAAALNYLRRSEHLMGCKQFCFRKSQECTVTSEVLMALHSVYDMHPSEFADAMESAKANLAYGSFMYTPLIFLKNKGNLPALAAHYEHDYDEENYDGKPYFNPHNMKGTIKFGFLNDDGFNYHHNLANYVAWVTSTKIIARSGASFNLELLENRGGVQFFKVTRDMVKIISPAVPRRLSFSHLKDFYLVTFYDIDVSSALGFVSDKGNGKNPWDNQLRDSNLVMMKFIAPKKLVNKCSEYVRASVEDKFKPESVYGFLRSLGTRTVFSNSVIEENHGLTIKELAALSLVIYISTYESKFRDGKTLQNVMKAITYQRSAFYSSIGFWKKWKSAPPAIDPNPGWFETLLLKIFGKGPYAGGCIDVNGMLVDLDFSIPMAATICGYGGGVPAIIFEDNPVDKTFEDELAKLTGVEGKKNVVNCDHCSWHSSDGFKETGNELSPRICEPIVGKRDYKSLMVMADSAGALSRRNDSASKNFVFRLSVIGETRNEVYEFIKTRRETPVVFAESDIDLAVIDSCEKDWLQHLAAYYSLTSPSGRLVVYCRATDTTTLTSVLRYVSNLFELVLVACDSGSVSDEIVVAGCEKRHGLRFPNTEPRFKKNVYKYAQDLLKPKLLHTRDRLVGVKREAEELACEPTPASENKCRAIVPYCRTDINRKSSREEDDTTSALLQITAAPEEQLEVFKVSGMRNNCAYKTVNNNRDCDYDSLRAELKLLDPDNAELAEETAPMAEAGDAMMSVFSSDRKITINVKFMGMCRNIEPPGPYFWRTLTARWENRHYDLMTTCLLKRDHTRPYPSFSDETFESLMALEPRMLIGTIDEHPYTLVQGFMTDCAEHDSCFSRVMDKVPVTKKRNYFVGERCFSKIYCENIRVVKKFDLRDYSLFEILTSTDLVLAPPVEFTDLVLVPQTEFKDVAVDNSSVSDLESEASTGLVLSDYHKVQILPMCDTGLFDHKMQVEVLGMNSSEIHVLTRDGKIVEYLEMCNDVKSSYSRFSGHVVNFVVRSEYNNIGRIVAALKAVGKSVEVEITPSPDKYFSPKFLLETDLQSLVYNSMEEQRALWSYEATVVTESLSREFKKAERLVLNGGDLNCFTDNSLCIYDTRADKFVLRGRGSKKRHQWGYSRSGLVSTGEFFGDETKRAELRKVWIDKHPIIVFNSKSVLVHGIKLTSLYGKMDLTADTPPMRMIQGVPGAGKSYTILQRNRGRVDNLILTVTREARDDLRRRAKTSNIGVPEERIRTVDSFMLTPTVGVDTVWLDEALLKHVGSWFWIAHLSKCREMYVVGDKAQIPYIERSGVKVKYSLPTYIDPDEYLNVTRRCPLDVTAWMNKRNYYECRVTSTSDVAKSVKGKLIEASAEIPRDSETKYLTFTQTEKETLAKEGYDCSTVHEYQGNQNAHVALVRLTPKESNQIYKSKAHILVALTRHTHSFTYYSVLNDAVMKEVEYLESLAPSDVLEFAHLKGGGDPRVPIRETYKNGGLTITRTVKEEGAATIYHKDPLIVSILHDHGNTGALSHTVNTDYTYEEDSQDLGYCQEQPVVVLQCWLDSVLPGSSLYDRYYDHELFEVNEYNTHLQDVILGQREPRSVKHDRMRPVLRTSIQPPVLSTQRQVVKGFLERNGNVPILQGDVDEFQIAKCMFDDFKKLCHAHNYHQKPIITDYDSLDRWLAGQPNAVRNALAADTDSFWDKDVTVYDFMLKNVSKPDLDQGAENRYKSPQTIAHQCKLINAMFCPLLKEFMERVQSTLPDDILLYNNMTPECFAAILTERLPSTRLAQLSDFVEIDFSKYDKSQGLSALYFEVMILQHYGMTDQHLKLWILMHKFTTLVNRKERFSGQVEYQRKSGDAGTWRLNTLLQLAVLNTEMMLYNKVASNSCVGCFSGDDSVIFLPPGSQMSSNDSQRLSFKYNLEAKLLDFKSPYFCSKFLIPSENGWLFVPDLVKMLVKLGRYDLVDEKHVEEYRISFQDNLKPYLNPLNWNLITSAVNDRFKIAGDHDIVYRSLVALSRDKDLFKSLYRTPDKVGQYSTRPNLDI</sequence>
<keyword evidence="1" id="KW-0808">Transferase</keyword>
<reference evidence="8" key="1">
    <citation type="submission" date="2021-01" db="EMBL/GenBank/DDBJ databases">
        <authorList>
            <person name="Kang Y."/>
        </authorList>
    </citation>
    <scope>NUCLEOTIDE SEQUENCE</scope>
    <source>
        <strain evidence="8">YC512</strain>
    </source>
</reference>
<dbReference type="GO" id="GO:0005524">
    <property type="term" value="F:ATP binding"/>
    <property type="evidence" value="ECO:0007669"/>
    <property type="project" value="UniProtKB-KW"/>
</dbReference>
<dbReference type="InterPro" id="IPR027417">
    <property type="entry name" value="P-loop_NTPase"/>
</dbReference>
<evidence type="ECO:0000259" key="7">
    <source>
        <dbReference type="PROSITE" id="PS51743"/>
    </source>
</evidence>
<organism evidence="8">
    <name type="scientific">Riboviria sp</name>
    <dbReference type="NCBI Taxonomy" id="2585031"/>
    <lineage>
        <taxon>Viruses</taxon>
        <taxon>Riboviria</taxon>
    </lineage>
</organism>
<dbReference type="InterPro" id="IPR002588">
    <property type="entry name" value="Alphavirus-like_MT_dom"/>
</dbReference>
<dbReference type="GO" id="GO:0003968">
    <property type="term" value="F:RNA-directed RNA polymerase activity"/>
    <property type="evidence" value="ECO:0007669"/>
    <property type="project" value="UniProtKB-KW"/>
</dbReference>
<dbReference type="PROSITE" id="PS51657">
    <property type="entry name" value="PSRV_HELICASE"/>
    <property type="match status" value="1"/>
</dbReference>
<evidence type="ECO:0000256" key="1">
    <source>
        <dbReference type="ARBA" id="ARBA00022679"/>
    </source>
</evidence>
<dbReference type="CDD" id="cd23254">
    <property type="entry name" value="Kitaviridae_RdRp"/>
    <property type="match status" value="1"/>
</dbReference>
<proteinExistence type="predicted"/>
<evidence type="ECO:0000259" key="5">
    <source>
        <dbReference type="PROSITE" id="PS50507"/>
    </source>
</evidence>
<dbReference type="InterPro" id="IPR043502">
    <property type="entry name" value="DNA/RNA_pol_sf"/>
</dbReference>
<accession>A0A8B0RLC6</accession>
<dbReference type="EMBL" id="MW452317">
    <property type="protein sequence ID" value="QTW97854.1"/>
    <property type="molecule type" value="Genomic_RNA"/>
</dbReference>
<evidence type="ECO:0000256" key="2">
    <source>
        <dbReference type="ARBA" id="ARBA00022695"/>
    </source>
</evidence>
<evidence type="ECO:0000313" key="8">
    <source>
        <dbReference type="EMBL" id="QTW97854.1"/>
    </source>
</evidence>
<protein>
    <submittedName>
        <fullName evidence="8">RNA-dependent RNA polymerase</fullName>
    </submittedName>
</protein>
<evidence type="ECO:0000259" key="6">
    <source>
        <dbReference type="PROSITE" id="PS51657"/>
    </source>
</evidence>
<dbReference type="InterPro" id="IPR001788">
    <property type="entry name" value="RNA-dep_RNA_pol_alsuvir"/>
</dbReference>
<dbReference type="Pfam" id="PF01443">
    <property type="entry name" value="Viral_helicase1"/>
    <property type="match status" value="1"/>
</dbReference>
<dbReference type="Gene3D" id="3.40.50.300">
    <property type="entry name" value="P-loop containing nucleotide triphosphate hydrolases"/>
    <property type="match status" value="2"/>
</dbReference>
<feature type="domain" description="RdRp catalytic" evidence="5">
    <location>
        <begin position="1974"/>
        <end position="2092"/>
    </location>
</feature>
<dbReference type="PROSITE" id="PS50507">
    <property type="entry name" value="RDRP_SSRNA_POS"/>
    <property type="match status" value="1"/>
</dbReference>
<dbReference type="InterPro" id="IPR027351">
    <property type="entry name" value="(+)RNA_virus_helicase_core_dom"/>
</dbReference>
<dbReference type="InterPro" id="IPR007094">
    <property type="entry name" value="RNA-dir_pol_PSvirus"/>
</dbReference>
<keyword evidence="3" id="KW-0547">Nucleotide-binding</keyword>
<keyword evidence="3" id="KW-0067">ATP-binding</keyword>
<keyword evidence="8" id="KW-0696">RNA-directed RNA polymerase</keyword>
<feature type="domain" description="(+)RNA virus helicase C-terminal" evidence="6">
    <location>
        <begin position="1355"/>
        <end position="1662"/>
    </location>
</feature>
<dbReference type="GO" id="GO:0006351">
    <property type="term" value="P:DNA-templated transcription"/>
    <property type="evidence" value="ECO:0007669"/>
    <property type="project" value="InterPro"/>
</dbReference>
<dbReference type="GO" id="GO:0003723">
    <property type="term" value="F:RNA binding"/>
    <property type="evidence" value="ECO:0007669"/>
    <property type="project" value="InterPro"/>
</dbReference>
<dbReference type="PROSITE" id="PS51743">
    <property type="entry name" value="ALPHAVIRUS_MT"/>
    <property type="match status" value="1"/>
</dbReference>
<dbReference type="GO" id="GO:0039694">
    <property type="term" value="P:viral RNA genome replication"/>
    <property type="evidence" value="ECO:0007669"/>
    <property type="project" value="InterPro"/>
</dbReference>
<keyword evidence="2" id="KW-0548">Nucleotidyltransferase</keyword>
<dbReference type="GO" id="GO:0008174">
    <property type="term" value="F:mRNA methyltransferase activity"/>
    <property type="evidence" value="ECO:0007669"/>
    <property type="project" value="UniProtKB-UniRule"/>
</dbReference>
<dbReference type="Pfam" id="PF00978">
    <property type="entry name" value="RdRP_2"/>
    <property type="match status" value="1"/>
</dbReference>
<name>A0A8B0RLC6_9VIRU</name>